<sequence length="129" mass="13665">MASLPTPDPHPACYPRLPFAATPLSPPSSRLLRFFCPSCCLLLPSLTAASLPASLSALLSAQSRPPKASPRGLRGILTDLLRIRVRQFAIAGVRHCSVLASFLRLSVSAYICPATGRDILGRAGACRKA</sequence>
<dbReference type="Proteomes" id="UP000094455">
    <property type="component" value="Unassembled WGS sequence"/>
</dbReference>
<evidence type="ECO:0000313" key="2">
    <source>
        <dbReference type="Proteomes" id="UP000094455"/>
    </source>
</evidence>
<protein>
    <submittedName>
        <fullName evidence="1">Uncharacterized protein</fullName>
    </submittedName>
</protein>
<evidence type="ECO:0000313" key="1">
    <source>
        <dbReference type="EMBL" id="ODQ46646.1"/>
    </source>
</evidence>
<dbReference type="EMBL" id="KV454003">
    <property type="protein sequence ID" value="ODQ46646.1"/>
    <property type="molecule type" value="Genomic_DNA"/>
</dbReference>
<accession>A0A1E3NKN2</accession>
<organism evidence="1 2">
    <name type="scientific">Pichia membranifaciens NRRL Y-2026</name>
    <dbReference type="NCBI Taxonomy" id="763406"/>
    <lineage>
        <taxon>Eukaryota</taxon>
        <taxon>Fungi</taxon>
        <taxon>Dikarya</taxon>
        <taxon>Ascomycota</taxon>
        <taxon>Saccharomycotina</taxon>
        <taxon>Pichiomycetes</taxon>
        <taxon>Pichiales</taxon>
        <taxon>Pichiaceae</taxon>
        <taxon>Pichia</taxon>
    </lineage>
</organism>
<keyword evidence="2" id="KW-1185">Reference proteome</keyword>
<proteinExistence type="predicted"/>
<dbReference type="GeneID" id="30176733"/>
<gene>
    <name evidence="1" type="ORF">PICMEDRAFT_133368</name>
</gene>
<dbReference type="RefSeq" id="XP_019017759.1">
    <property type="nucleotide sequence ID" value="XM_019160046.1"/>
</dbReference>
<name>A0A1E3NKN2_9ASCO</name>
<reference evidence="1 2" key="1">
    <citation type="journal article" date="2016" name="Proc. Natl. Acad. Sci. U.S.A.">
        <title>Comparative genomics of biotechnologically important yeasts.</title>
        <authorList>
            <person name="Riley R."/>
            <person name="Haridas S."/>
            <person name="Wolfe K.H."/>
            <person name="Lopes M.R."/>
            <person name="Hittinger C.T."/>
            <person name="Goeker M."/>
            <person name="Salamov A.A."/>
            <person name="Wisecaver J.H."/>
            <person name="Long T.M."/>
            <person name="Calvey C.H."/>
            <person name="Aerts A.L."/>
            <person name="Barry K.W."/>
            <person name="Choi C."/>
            <person name="Clum A."/>
            <person name="Coughlan A.Y."/>
            <person name="Deshpande S."/>
            <person name="Douglass A.P."/>
            <person name="Hanson S.J."/>
            <person name="Klenk H.-P."/>
            <person name="LaButti K.M."/>
            <person name="Lapidus A."/>
            <person name="Lindquist E.A."/>
            <person name="Lipzen A.M."/>
            <person name="Meier-Kolthoff J.P."/>
            <person name="Ohm R.A."/>
            <person name="Otillar R.P."/>
            <person name="Pangilinan J.L."/>
            <person name="Peng Y."/>
            <person name="Rokas A."/>
            <person name="Rosa C.A."/>
            <person name="Scheuner C."/>
            <person name="Sibirny A.A."/>
            <person name="Slot J.C."/>
            <person name="Stielow J.B."/>
            <person name="Sun H."/>
            <person name="Kurtzman C.P."/>
            <person name="Blackwell M."/>
            <person name="Grigoriev I.V."/>
            <person name="Jeffries T.W."/>
        </authorList>
    </citation>
    <scope>NUCLEOTIDE SEQUENCE [LARGE SCALE GENOMIC DNA]</scope>
    <source>
        <strain evidence="1 2">NRRL Y-2026</strain>
    </source>
</reference>
<dbReference type="AlphaFoldDB" id="A0A1E3NKN2"/>